<dbReference type="GO" id="GO:0000930">
    <property type="term" value="C:gamma-tubulin complex"/>
    <property type="evidence" value="ECO:0000318"/>
    <property type="project" value="GO_Central"/>
</dbReference>
<name>A0A0D1DYM6_MYCMD</name>
<dbReference type="RefSeq" id="XP_011388935.1">
    <property type="nucleotide sequence ID" value="XM_011390633.1"/>
</dbReference>
<organism evidence="9 10">
    <name type="scientific">Mycosarcoma maydis</name>
    <name type="common">Corn smut fungus</name>
    <name type="synonym">Ustilago maydis</name>
    <dbReference type="NCBI Taxonomy" id="5270"/>
    <lineage>
        <taxon>Eukaryota</taxon>
        <taxon>Fungi</taxon>
        <taxon>Dikarya</taxon>
        <taxon>Basidiomycota</taxon>
        <taxon>Ustilaginomycotina</taxon>
        <taxon>Ustilaginomycetes</taxon>
        <taxon>Ustilaginales</taxon>
        <taxon>Ustilaginaceae</taxon>
        <taxon>Mycosarcoma</taxon>
    </lineage>
</organism>
<dbReference type="InParanoid" id="A0A0D1DYM6"/>
<dbReference type="AlphaFoldDB" id="A0A0D1DYM6"/>
<dbReference type="STRING" id="237631.A0A0D1DYM6"/>
<dbReference type="EMBL" id="CM003145">
    <property type="protein sequence ID" value="KIS69169.1"/>
    <property type="molecule type" value="Genomic_DNA"/>
</dbReference>
<dbReference type="Pfam" id="PF04130">
    <property type="entry name" value="GCP_C_terminal"/>
    <property type="match status" value="2"/>
</dbReference>
<dbReference type="OrthoDB" id="1608002at2759"/>
<dbReference type="InterPro" id="IPR007259">
    <property type="entry name" value="GCP"/>
</dbReference>
<dbReference type="KEGG" id="uma:UMAG_02520"/>
<proteinExistence type="inferred from homology"/>
<dbReference type="GO" id="GO:0031122">
    <property type="term" value="P:cytoplasmic microtubule organization"/>
    <property type="evidence" value="ECO:0000318"/>
    <property type="project" value="GO_Central"/>
</dbReference>
<dbReference type="GO" id="GO:0005874">
    <property type="term" value="C:microtubule"/>
    <property type="evidence" value="ECO:0007669"/>
    <property type="project" value="UniProtKB-KW"/>
</dbReference>
<accession>A0A0D1DYM6</accession>
<dbReference type="Proteomes" id="UP000000561">
    <property type="component" value="Chromosome 6"/>
</dbReference>
<dbReference type="OMA" id="NIAHRTY"/>
<dbReference type="eggNOG" id="KOG2065">
    <property type="taxonomic scope" value="Eukaryota"/>
</dbReference>
<dbReference type="GO" id="GO:0007020">
    <property type="term" value="P:microtubule nucleation"/>
    <property type="evidence" value="ECO:0000318"/>
    <property type="project" value="GO_Central"/>
</dbReference>
<evidence type="ECO:0000256" key="6">
    <source>
        <dbReference type="SAM" id="MobiDB-lite"/>
    </source>
</evidence>
<dbReference type="GO" id="GO:0000922">
    <property type="term" value="C:spindle pole"/>
    <property type="evidence" value="ECO:0007669"/>
    <property type="project" value="InterPro"/>
</dbReference>
<dbReference type="GO" id="GO:0005816">
    <property type="term" value="C:spindle pole body"/>
    <property type="evidence" value="ECO:0007669"/>
    <property type="project" value="UniProtKB-ARBA"/>
</dbReference>
<comment type="subcellular location">
    <subcellularLocation>
        <location evidence="5">Cytoplasm</location>
        <location evidence="5">Cytoskeleton</location>
        <location evidence="5">Microtubule organizing center</location>
    </subcellularLocation>
</comment>
<keyword evidence="3 5" id="KW-0493">Microtubule</keyword>
<dbReference type="GeneID" id="23563246"/>
<keyword evidence="4 5" id="KW-0206">Cytoskeleton</keyword>
<dbReference type="Pfam" id="PF17681">
    <property type="entry name" value="GCP_N_terminal"/>
    <property type="match status" value="1"/>
</dbReference>
<evidence type="ECO:0000313" key="9">
    <source>
        <dbReference type="EMBL" id="KIS69169.1"/>
    </source>
</evidence>
<dbReference type="GO" id="GO:0051225">
    <property type="term" value="P:spindle assembly"/>
    <property type="evidence" value="ECO:0000318"/>
    <property type="project" value="GO_Central"/>
</dbReference>
<feature type="domain" description="Gamma tubulin complex component C-terminal" evidence="7">
    <location>
        <begin position="811"/>
        <end position="983"/>
    </location>
</feature>
<feature type="domain" description="Gamma tubulin complex component protein N-terminal" evidence="8">
    <location>
        <begin position="2"/>
        <end position="416"/>
    </location>
</feature>
<feature type="region of interest" description="Disordered" evidence="6">
    <location>
        <begin position="751"/>
        <end position="779"/>
    </location>
</feature>
<gene>
    <name evidence="9" type="ORF">UMAG_02520</name>
</gene>
<evidence type="ECO:0000256" key="2">
    <source>
        <dbReference type="ARBA" id="ARBA00022490"/>
    </source>
</evidence>
<dbReference type="PANTHER" id="PTHR19302:SF68">
    <property type="entry name" value="SPINDLE POLE BODY COMPONENT"/>
    <property type="match status" value="1"/>
</dbReference>
<evidence type="ECO:0000256" key="4">
    <source>
        <dbReference type="ARBA" id="ARBA00023212"/>
    </source>
</evidence>
<evidence type="ECO:0000259" key="8">
    <source>
        <dbReference type="Pfam" id="PF17681"/>
    </source>
</evidence>
<dbReference type="InterPro" id="IPR040457">
    <property type="entry name" value="GCP_C"/>
</dbReference>
<reference evidence="9 10" key="1">
    <citation type="journal article" date="2006" name="Nature">
        <title>Insights from the genome of the biotrophic fungal plant pathogen Ustilago maydis.</title>
        <authorList>
            <person name="Kamper J."/>
            <person name="Kahmann R."/>
            <person name="Bolker M."/>
            <person name="Ma L.J."/>
            <person name="Brefort T."/>
            <person name="Saville B.J."/>
            <person name="Banuett F."/>
            <person name="Kronstad J.W."/>
            <person name="Gold S.E."/>
            <person name="Muller O."/>
            <person name="Perlin M.H."/>
            <person name="Wosten H.A."/>
            <person name="de Vries R."/>
            <person name="Ruiz-Herrera J."/>
            <person name="Reynaga-Pena C.G."/>
            <person name="Snetselaar K."/>
            <person name="McCann M."/>
            <person name="Perez-Martin J."/>
            <person name="Feldbrugge M."/>
            <person name="Basse C.W."/>
            <person name="Steinberg G."/>
            <person name="Ibeas J.I."/>
            <person name="Holloman W."/>
            <person name="Guzman P."/>
            <person name="Farman M."/>
            <person name="Stajich J.E."/>
            <person name="Sentandreu R."/>
            <person name="Gonzalez-Prieto J.M."/>
            <person name="Kennell J.C."/>
            <person name="Molina L."/>
            <person name="Schirawski J."/>
            <person name="Mendoza-Mendoza A."/>
            <person name="Greilinger D."/>
            <person name="Munch K."/>
            <person name="Rossel N."/>
            <person name="Scherer M."/>
            <person name="Vranes M."/>
            <person name="Ladendorf O."/>
            <person name="Vincon V."/>
            <person name="Fuchs U."/>
            <person name="Sandrock B."/>
            <person name="Meng S."/>
            <person name="Ho E.C."/>
            <person name="Cahill M.J."/>
            <person name="Boyce K.J."/>
            <person name="Klose J."/>
            <person name="Klosterman S.J."/>
            <person name="Deelstra H.J."/>
            <person name="Ortiz-Castellanos L."/>
            <person name="Li W."/>
            <person name="Sanchez-Alonso P."/>
            <person name="Schreier P.H."/>
            <person name="Hauser-Hahn I."/>
            <person name="Vaupel M."/>
            <person name="Koopmann E."/>
            <person name="Friedrich G."/>
            <person name="Voss H."/>
            <person name="Schluter T."/>
            <person name="Margolis J."/>
            <person name="Platt D."/>
            <person name="Swimmer C."/>
            <person name="Gnirke A."/>
            <person name="Chen F."/>
            <person name="Vysotskaia V."/>
            <person name="Mannhaupt G."/>
            <person name="Guldener U."/>
            <person name="Munsterkotter M."/>
            <person name="Haase D."/>
            <person name="Oesterheld M."/>
            <person name="Mewes H.W."/>
            <person name="Mauceli E.W."/>
            <person name="DeCaprio D."/>
            <person name="Wade C.M."/>
            <person name="Butler J."/>
            <person name="Young S."/>
            <person name="Jaffe D.B."/>
            <person name="Calvo S."/>
            <person name="Nusbaum C."/>
            <person name="Galagan J."/>
            <person name="Birren B.W."/>
        </authorList>
    </citation>
    <scope>NUCLEOTIDE SEQUENCE [LARGE SCALE GENOMIC DNA]</scope>
    <source>
        <strain evidence="10">DSM 14603 / FGSC 9021 / UM521</strain>
    </source>
</reference>
<dbReference type="GO" id="GO:0000278">
    <property type="term" value="P:mitotic cell cycle"/>
    <property type="evidence" value="ECO:0000318"/>
    <property type="project" value="GO_Central"/>
</dbReference>
<dbReference type="InterPro" id="IPR041470">
    <property type="entry name" value="GCP_N"/>
</dbReference>
<evidence type="ECO:0000256" key="1">
    <source>
        <dbReference type="ARBA" id="ARBA00010337"/>
    </source>
</evidence>
<dbReference type="VEuPathDB" id="FungiDB:UMAG_02520"/>
<dbReference type="GO" id="GO:0043015">
    <property type="term" value="F:gamma-tubulin binding"/>
    <property type="evidence" value="ECO:0000318"/>
    <property type="project" value="GO_Central"/>
</dbReference>
<feature type="domain" description="Gamma tubulin complex component C-terminal" evidence="7">
    <location>
        <begin position="427"/>
        <end position="670"/>
    </location>
</feature>
<evidence type="ECO:0000313" key="10">
    <source>
        <dbReference type="Proteomes" id="UP000000561"/>
    </source>
</evidence>
<dbReference type="GO" id="GO:0051321">
    <property type="term" value="P:meiotic cell cycle"/>
    <property type="evidence" value="ECO:0000318"/>
    <property type="project" value="GO_Central"/>
</dbReference>
<evidence type="ECO:0000256" key="3">
    <source>
        <dbReference type="ARBA" id="ARBA00022701"/>
    </source>
</evidence>
<evidence type="ECO:0000259" key="7">
    <source>
        <dbReference type="Pfam" id="PF04130"/>
    </source>
</evidence>
<dbReference type="InterPro" id="IPR042241">
    <property type="entry name" value="GCP_C_sf"/>
</dbReference>
<sequence>MIAELLAMLVGHPSSLFASSSTASSASGSSSTALKVRDDLNFLHPSEIEILNHLATFYTRYNRVKSFAEDQIEAARQRAVRAALRANSLASRSASSAKEAQAQLEQQPTLHLVPLCSTLLSILAEYHELVLQTERLVLENHVELVASTGFVSLANLRARFEPWNAPLTALDDIVTLLARGPSKGRDIAFAKESDAQHATQDGHDGGASPYFPASWTGGLLIDLLSLKANTGVERVASHMARLRNAVEDSWMQHLTAWVCRGEIHRPGGIADSQASKRNLISRDQLVHWIEATDADAHTDHLATAAASGDGLGDWAASSSNTWNFRPDALPSSISDSTADSILYVGRALYTIRNASTSSAHHLDTPTHHALPSGPPDKVIQLHESALARPQVRPSRPADLDRAIQSLRNDVSEWIFRHILTTSVVRTSLQCLGDYFLHRNGSYTLSLLGEVEAMKKNKLYRARSAAASMIRSSDLELSLRRATVGTWAEDDPSLQRLRFVLPKGGYRPSLVGARTAKVRGLAAATTTTTSADTTVGGTTSLQTTRFDDFLIGVPAQLHYTAVFPLDLFLSASDLAAYSRIFSYLIAIKKVHARVLDCWITLSKNQRSRRKFTGTGEGGVDAQEEKQRTKLLRCSWGLVRNMKWFLDTLLGHFQTDIIDAQFSNLVERLGASGGSIESARGGAAGGGLRTRKDSELQQHRASSPVGSIVAHSEAYGDEARPRVTSGTFSRASTVVGGGSGNGRANRRLAFPVSGPASSTYAPPPASVTGRGARRFVSTSTRPESILDGADTIRHDGTEAHLTDEQDAPDAMLDFGSLRTSHTAFLAFVQDGLLLSSPVASSIVRSVLDICDRLAGTVERWAGDVLPPLLTTSATTTDTSSAIEQRQSLIDKFTTEIDHELSRFFRLLSSSTSSSPSYQSASNTSNTTASAMAAADESGLGSLSISVAQLHMSRGEAAKIDVLSGASSARKHLEQLLLRLDYSGFFAEQLQRQRAGLDAKLDNALVR</sequence>
<evidence type="ECO:0000256" key="5">
    <source>
        <dbReference type="RuleBase" id="RU363050"/>
    </source>
</evidence>
<protein>
    <recommendedName>
        <fullName evidence="5">Spindle pole body component</fullName>
    </recommendedName>
</protein>
<dbReference type="Gene3D" id="1.20.120.1900">
    <property type="entry name" value="Gamma-tubulin complex, C-terminal domain"/>
    <property type="match status" value="1"/>
</dbReference>
<comment type="similarity">
    <text evidence="1 5">Belongs to the TUBGCP family.</text>
</comment>
<dbReference type="PANTHER" id="PTHR19302">
    <property type="entry name" value="GAMMA TUBULIN COMPLEX PROTEIN"/>
    <property type="match status" value="1"/>
</dbReference>
<keyword evidence="2 5" id="KW-0963">Cytoplasm</keyword>
<keyword evidence="10" id="KW-1185">Reference proteome</keyword>